<evidence type="ECO:0000313" key="12">
    <source>
        <dbReference type="Proteomes" id="UP000002258"/>
    </source>
</evidence>
<dbReference type="HOGENOM" id="CLU_028946_0_2_1"/>
<comment type="similarity">
    <text evidence="1 9">Belongs to the protein prenyltransferase subunit beta family.</text>
</comment>
<feature type="domain" description="Prenyltransferase alpha-alpha toroid" evidence="10">
    <location>
        <begin position="86"/>
        <end position="396"/>
    </location>
</feature>
<dbReference type="Pfam" id="PF00432">
    <property type="entry name" value="Prenyltrans"/>
    <property type="match status" value="1"/>
</dbReference>
<evidence type="ECO:0000256" key="6">
    <source>
        <dbReference type="ARBA" id="ARBA00022723"/>
    </source>
</evidence>
<proteinExistence type="inferred from homology"/>
<evidence type="ECO:0000256" key="8">
    <source>
        <dbReference type="ARBA" id="ARBA00022833"/>
    </source>
</evidence>
<dbReference type="KEGG" id="pic:PICST_82404"/>
<evidence type="ECO:0000313" key="11">
    <source>
        <dbReference type="EMBL" id="ABN65847.2"/>
    </source>
</evidence>
<comment type="subunit">
    <text evidence="9">Heterodimer of an alpha and a beta subunit.</text>
</comment>
<dbReference type="CDD" id="cd02893">
    <property type="entry name" value="FTase"/>
    <property type="match status" value="1"/>
</dbReference>
<dbReference type="InterPro" id="IPR008930">
    <property type="entry name" value="Terpenoid_cyclase/PrenylTrfase"/>
</dbReference>
<gene>
    <name evidence="11" type="primary">RAM1</name>
    <name evidence="11" type="ORF">PICST_82404</name>
</gene>
<dbReference type="GO" id="GO:0097354">
    <property type="term" value="P:prenylation"/>
    <property type="evidence" value="ECO:0007669"/>
    <property type="project" value="UniProtKB-UniRule"/>
</dbReference>
<evidence type="ECO:0000256" key="7">
    <source>
        <dbReference type="ARBA" id="ARBA00022737"/>
    </source>
</evidence>
<dbReference type="Gene3D" id="1.50.10.20">
    <property type="match status" value="1"/>
</dbReference>
<dbReference type="GO" id="GO:0005965">
    <property type="term" value="C:protein farnesyltransferase complex"/>
    <property type="evidence" value="ECO:0007669"/>
    <property type="project" value="UniProtKB-UniRule"/>
</dbReference>
<evidence type="ECO:0000256" key="2">
    <source>
        <dbReference type="ARBA" id="ARBA00012702"/>
    </source>
</evidence>
<dbReference type="GeneID" id="4838096"/>
<evidence type="ECO:0000256" key="3">
    <source>
        <dbReference type="ARBA" id="ARBA00015798"/>
    </source>
</evidence>
<name>A3LS53_PICST</name>
<dbReference type="OMA" id="WCIYWIL"/>
<keyword evidence="5 9" id="KW-0808">Transferase</keyword>
<dbReference type="GO" id="GO:0008270">
    <property type="term" value="F:zinc ion binding"/>
    <property type="evidence" value="ECO:0007669"/>
    <property type="project" value="UniProtKB-UniRule"/>
</dbReference>
<dbReference type="OrthoDB" id="10261146at2759"/>
<dbReference type="InterPro" id="IPR001330">
    <property type="entry name" value="Prenyltrans"/>
</dbReference>
<dbReference type="PANTHER" id="PTHR11774:SF6">
    <property type="entry name" value="PROTEIN FARNESYLTRANSFERASE SUBUNIT BETA"/>
    <property type="match status" value="1"/>
</dbReference>
<evidence type="ECO:0000256" key="1">
    <source>
        <dbReference type="ARBA" id="ARBA00010497"/>
    </source>
</evidence>
<comment type="cofactor">
    <cofactor evidence="9">
        <name>Zn(2+)</name>
        <dbReference type="ChEBI" id="CHEBI:29105"/>
    </cofactor>
    <text evidence="9">Binds 1 zinc ion per subunit.</text>
</comment>
<dbReference type="STRING" id="322104.A3LS53"/>
<dbReference type="GO" id="GO:0004660">
    <property type="term" value="F:protein farnesyltransferase activity"/>
    <property type="evidence" value="ECO:0007669"/>
    <property type="project" value="UniProtKB-UniRule"/>
</dbReference>
<dbReference type="eggNOG" id="KOG0365">
    <property type="taxonomic scope" value="Eukaryota"/>
</dbReference>
<organism evidence="11 12">
    <name type="scientific">Scheffersomyces stipitis (strain ATCC 58785 / CBS 6054 / NBRC 10063 / NRRL Y-11545)</name>
    <name type="common">Yeast</name>
    <name type="synonym">Pichia stipitis</name>
    <dbReference type="NCBI Taxonomy" id="322104"/>
    <lineage>
        <taxon>Eukaryota</taxon>
        <taxon>Fungi</taxon>
        <taxon>Dikarya</taxon>
        <taxon>Ascomycota</taxon>
        <taxon>Saccharomycotina</taxon>
        <taxon>Pichiomycetes</taxon>
        <taxon>Debaryomycetaceae</taxon>
        <taxon>Scheffersomyces</taxon>
    </lineage>
</organism>
<dbReference type="AlphaFoldDB" id="A3LS53"/>
<reference evidence="11 12" key="1">
    <citation type="journal article" date="2007" name="Nat. Biotechnol.">
        <title>Genome sequence of the lignocellulose-bioconverting and xylose-fermenting yeast Pichia stipitis.</title>
        <authorList>
            <person name="Jeffries T.W."/>
            <person name="Grigoriev I.V."/>
            <person name="Grimwood J."/>
            <person name="Laplaza J.M."/>
            <person name="Aerts A."/>
            <person name="Salamov A."/>
            <person name="Schmutz J."/>
            <person name="Lindquist E."/>
            <person name="Dehal P."/>
            <person name="Shapiro H."/>
            <person name="Jin Y.S."/>
            <person name="Passoth V."/>
            <person name="Richardson P.M."/>
        </authorList>
    </citation>
    <scope>NUCLEOTIDE SEQUENCE [LARGE SCALE GENOMIC DNA]</scope>
    <source>
        <strain evidence="12">ATCC 58785 / CBS 6054 / NBRC 10063 / NRRL Y-11545</strain>
    </source>
</reference>
<dbReference type="EMBL" id="CP000497">
    <property type="protein sequence ID" value="ABN65847.2"/>
    <property type="molecule type" value="Genomic_DNA"/>
</dbReference>
<keyword evidence="4 9" id="KW-0637">Prenyltransferase</keyword>
<keyword evidence="6 9" id="KW-0479">Metal-binding</keyword>
<sequence length="446" mass="50269">MAKDKEKVAYIMKLLGRKRGVEVNISHDNDSDREINKLDTNPEFSFNPQDSPIKDDYISKTVDDQEDTEMLILECYKEHPQLQFSDKLHLAYVRKSLQSQLPHYYNSLDANHPWMMYWLANPQSLISEEPLTAQIVDLINDKISRCIRSEGLGGIAGGANQMGHAASTYAGVLSLILTENYELLDKIRHNLYKWFISLKLPNGSFAMHVGGESDTRSTYCVLSVAAILNIVTDELVEKTAEWLLSCQTYEGGFAGVPYTEAHGGYSFCALASFFILYNKKSQFQEKSSVHLDALIKWAVSRQYGVEGGLSGRTNKLVDACYSFWIGALYPMLESVTGEGELFSREALGHYILRCAQAEGGGFRDKPGKSVDFYHTNYTLCGLSLCETLFTIDDDDEKEDSIPLAFKFMYKTIDSNSFTGPINPVYGLPFDLTNTCRDHFYRLDNEA</sequence>
<keyword evidence="7" id="KW-0677">Repeat</keyword>
<accession>A3LS53</accession>
<dbReference type="PANTHER" id="PTHR11774">
    <property type="entry name" value="GERANYLGERANYL TRANSFERASE TYPE BETA SUBUNIT"/>
    <property type="match status" value="1"/>
</dbReference>
<evidence type="ECO:0000256" key="4">
    <source>
        <dbReference type="ARBA" id="ARBA00022602"/>
    </source>
</evidence>
<dbReference type="Proteomes" id="UP000002258">
    <property type="component" value="Chromosome 3"/>
</dbReference>
<dbReference type="EC" id="2.5.1.58" evidence="2 9"/>
<comment type="catalytic activity">
    <reaction evidence="9">
        <text>L-cysteinyl-[protein] + (2E,6E)-farnesyl diphosphate = S-(2E,6E)-farnesyl-L-cysteinyl-[protein] + diphosphate</text>
        <dbReference type="Rhea" id="RHEA:13345"/>
        <dbReference type="Rhea" id="RHEA-COMP:10131"/>
        <dbReference type="Rhea" id="RHEA-COMP:11535"/>
        <dbReference type="ChEBI" id="CHEBI:29950"/>
        <dbReference type="ChEBI" id="CHEBI:33019"/>
        <dbReference type="ChEBI" id="CHEBI:86019"/>
        <dbReference type="ChEBI" id="CHEBI:175763"/>
    </reaction>
</comment>
<dbReference type="InterPro" id="IPR045089">
    <property type="entry name" value="PGGT1B-like"/>
</dbReference>
<dbReference type="InParanoid" id="A3LS53"/>
<dbReference type="InterPro" id="IPR026872">
    <property type="entry name" value="FTB"/>
</dbReference>
<dbReference type="GO" id="GO:0051604">
    <property type="term" value="P:protein maturation"/>
    <property type="evidence" value="ECO:0007669"/>
    <property type="project" value="EnsemblFungi"/>
</dbReference>
<keyword evidence="8 9" id="KW-0862">Zinc</keyword>
<evidence type="ECO:0000256" key="5">
    <source>
        <dbReference type="ARBA" id="ARBA00022679"/>
    </source>
</evidence>
<evidence type="ECO:0000259" key="10">
    <source>
        <dbReference type="Pfam" id="PF00432"/>
    </source>
</evidence>
<protein>
    <recommendedName>
        <fullName evidence="3 9">Protein farnesyltransferase subunit beta</fullName>
        <shortName evidence="9">FTase-beta</shortName>
        <ecNumber evidence="2 9">2.5.1.58</ecNumber>
    </recommendedName>
</protein>
<dbReference type="FunCoup" id="A3LS53">
    <property type="interactions" value="729"/>
</dbReference>
<comment type="function">
    <text evidence="9">Catalyzes the transfer of a farnesyl moiety from farnesyl diphosphate to a cysteine at the fourth position from the C-terminus of several proteins. The beta subunit is responsible for peptide-binding.</text>
</comment>
<keyword evidence="12" id="KW-1185">Reference proteome</keyword>
<dbReference type="SUPFAM" id="SSF48239">
    <property type="entry name" value="Terpenoid cyclases/Protein prenyltransferases"/>
    <property type="match status" value="1"/>
</dbReference>
<dbReference type="RefSeq" id="XP_001383876.2">
    <property type="nucleotide sequence ID" value="XM_001383839.1"/>
</dbReference>
<evidence type="ECO:0000256" key="9">
    <source>
        <dbReference type="RuleBase" id="RU365056"/>
    </source>
</evidence>